<sequence>MIDPDSLLSVSECQGIDQLLLPAADRFAIRVAVYTLRYLKAAVGDRPLDDLTEAQIYDCIAKDPRLQAEEERQAGFMTWYGQILISALKQLRIIAASANVTVAELEIAQISYWFQQQCQQRLQSAPPPP</sequence>
<organism evidence="1 2">
    <name type="scientific">Parathermosynechococcus lividus PCC 6715</name>
    <dbReference type="NCBI Taxonomy" id="1917166"/>
    <lineage>
        <taxon>Bacteria</taxon>
        <taxon>Bacillati</taxon>
        <taxon>Cyanobacteriota</taxon>
        <taxon>Cyanophyceae</taxon>
        <taxon>Acaryochloridales</taxon>
        <taxon>Thermosynechococcaceae</taxon>
        <taxon>Parathermosynechococcus</taxon>
    </lineage>
</organism>
<evidence type="ECO:0000313" key="1">
    <source>
        <dbReference type="EMBL" id="ATS17771.1"/>
    </source>
</evidence>
<protein>
    <submittedName>
        <fullName evidence="1">Uncharacterized protein</fullName>
    </submittedName>
</protein>
<reference evidence="1 2" key="1">
    <citation type="submission" date="2016-11" db="EMBL/GenBank/DDBJ databases">
        <title>Complete genome sequence of thermophilic cyanobacteria strain Synechococcus sp. PCC6715.</title>
        <authorList>
            <person name="Tang J."/>
            <person name="Daroch M."/>
            <person name="Liang Y."/>
            <person name="Jiang D."/>
            <person name="Shah M."/>
        </authorList>
    </citation>
    <scope>NUCLEOTIDE SEQUENCE [LARGE SCALE GENOMIC DNA]</scope>
    <source>
        <strain evidence="1 2">PCC 6715</strain>
    </source>
</reference>
<proteinExistence type="predicted"/>
<evidence type="ECO:0000313" key="2">
    <source>
        <dbReference type="Proteomes" id="UP000231057"/>
    </source>
</evidence>
<accession>A0A2D2PZU8</accession>
<dbReference type="KEGG" id="slw:BRW62_02310"/>
<keyword evidence="2" id="KW-1185">Reference proteome</keyword>
<reference evidence="2" key="2">
    <citation type="journal article" date="2022" name="Front. Microbiol.">
        <title>Comparative Genomic Analysis Revealed Distinct Molecular Components and Organization of CO2-Concentrating Mechanism in Thermophilic Cyanobacteria.</title>
        <authorList>
            <person name="Tang J."/>
            <person name="Zhou H."/>
            <person name="Yao D."/>
            <person name="Riaz S."/>
            <person name="You D."/>
            <person name="Klepacz-Smolka A."/>
            <person name="Daroch M."/>
        </authorList>
    </citation>
    <scope>NUCLEOTIDE SEQUENCE [LARGE SCALE GENOMIC DNA]</scope>
    <source>
        <strain evidence="2">PCC 6715</strain>
    </source>
</reference>
<dbReference type="EMBL" id="CP018092">
    <property type="protein sequence ID" value="ATS17771.1"/>
    <property type="molecule type" value="Genomic_DNA"/>
</dbReference>
<dbReference type="RefSeq" id="WP_099798125.1">
    <property type="nucleotide sequence ID" value="NZ_CP018092.1"/>
</dbReference>
<dbReference type="AlphaFoldDB" id="A0A2D2PZU8"/>
<name>A0A2D2PZU8_PARLV</name>
<gene>
    <name evidence="1" type="ORF">BRW62_02310</name>
</gene>
<dbReference type="Proteomes" id="UP000231057">
    <property type="component" value="Chromosome"/>
</dbReference>